<reference evidence="3" key="1">
    <citation type="journal article" date="2019" name="Int. J. Syst. Evol. Microbiol.">
        <title>The Global Catalogue of Microorganisms (GCM) 10K type strain sequencing project: providing services to taxonomists for standard genome sequencing and annotation.</title>
        <authorList>
            <consortium name="The Broad Institute Genomics Platform"/>
            <consortium name="The Broad Institute Genome Sequencing Center for Infectious Disease"/>
            <person name="Wu L."/>
            <person name="Ma J."/>
        </authorList>
    </citation>
    <scope>NUCLEOTIDE SEQUENCE [LARGE SCALE GENOMIC DNA]</scope>
    <source>
        <strain evidence="3">JCM 4816</strain>
    </source>
</reference>
<feature type="region of interest" description="Disordered" evidence="1">
    <location>
        <begin position="16"/>
        <end position="69"/>
    </location>
</feature>
<keyword evidence="3" id="KW-1185">Reference proteome</keyword>
<evidence type="ECO:0000313" key="2">
    <source>
        <dbReference type="EMBL" id="GAA3500868.1"/>
    </source>
</evidence>
<name>A0ABP6TZP5_9ACTN</name>
<sequence>MRLGPWVRDANLMTVSASGCTPPVQEDDGAASDSRGNPVHSGGTVPDSHPVTAHRRRDVALSSQVTTAY</sequence>
<evidence type="ECO:0000313" key="3">
    <source>
        <dbReference type="Proteomes" id="UP001501455"/>
    </source>
</evidence>
<organism evidence="2 3">
    <name type="scientific">Streptomyces prasinosporus</name>
    <dbReference type="NCBI Taxonomy" id="68256"/>
    <lineage>
        <taxon>Bacteria</taxon>
        <taxon>Bacillati</taxon>
        <taxon>Actinomycetota</taxon>
        <taxon>Actinomycetes</taxon>
        <taxon>Kitasatosporales</taxon>
        <taxon>Streptomycetaceae</taxon>
        <taxon>Streptomyces</taxon>
        <taxon>Streptomyces albogriseolus group</taxon>
    </lineage>
</organism>
<proteinExistence type="predicted"/>
<gene>
    <name evidence="2" type="ORF">GCM10019016_079750</name>
</gene>
<accession>A0ABP6TZP5</accession>
<dbReference type="Proteomes" id="UP001501455">
    <property type="component" value="Unassembled WGS sequence"/>
</dbReference>
<dbReference type="PROSITE" id="PS51257">
    <property type="entry name" value="PROKAR_LIPOPROTEIN"/>
    <property type="match status" value="1"/>
</dbReference>
<dbReference type="EMBL" id="BAAAXF010000057">
    <property type="protein sequence ID" value="GAA3500868.1"/>
    <property type="molecule type" value="Genomic_DNA"/>
</dbReference>
<comment type="caution">
    <text evidence="2">The sequence shown here is derived from an EMBL/GenBank/DDBJ whole genome shotgun (WGS) entry which is preliminary data.</text>
</comment>
<protein>
    <submittedName>
        <fullName evidence="2">Uncharacterized protein</fullName>
    </submittedName>
</protein>
<evidence type="ECO:0000256" key="1">
    <source>
        <dbReference type="SAM" id="MobiDB-lite"/>
    </source>
</evidence>